<dbReference type="InterPro" id="IPR036286">
    <property type="entry name" value="LexA/Signal_pep-like_sf"/>
</dbReference>
<dbReference type="PANTHER" id="PTHR43390:SF1">
    <property type="entry name" value="CHLOROPLAST PROCESSING PEPTIDASE"/>
    <property type="match status" value="1"/>
</dbReference>
<gene>
    <name evidence="6" type="ORF">FM121_03890</name>
</gene>
<evidence type="ECO:0000313" key="7">
    <source>
        <dbReference type="Proteomes" id="UP000195918"/>
    </source>
</evidence>
<feature type="transmembrane region" description="Helical" evidence="3">
    <location>
        <begin position="46"/>
        <end position="69"/>
    </location>
</feature>
<protein>
    <recommendedName>
        <fullName evidence="3">Signal peptidase I</fullName>
        <ecNumber evidence="3">3.4.21.89</ecNumber>
    </recommendedName>
</protein>
<dbReference type="InterPro" id="IPR019533">
    <property type="entry name" value="Peptidase_S26"/>
</dbReference>
<comment type="catalytic activity">
    <reaction evidence="3">
        <text>Cleavage of hydrophobic, N-terminal signal or leader sequences from secreted and periplasmic proteins.</text>
        <dbReference type="EC" id="3.4.21.89"/>
    </reaction>
</comment>
<keyword evidence="3" id="KW-0472">Membrane</keyword>
<evidence type="ECO:0000256" key="1">
    <source>
        <dbReference type="ARBA" id="ARBA00004401"/>
    </source>
</evidence>
<accession>A0A1X6WLR5</accession>
<dbReference type="InterPro" id="IPR000223">
    <property type="entry name" value="Pept_S26A_signal_pept_1"/>
</dbReference>
<dbReference type="CDD" id="cd06530">
    <property type="entry name" value="S26_SPase_I"/>
    <property type="match status" value="1"/>
</dbReference>
<dbReference type="PRINTS" id="PR00727">
    <property type="entry name" value="LEADERPTASE"/>
</dbReference>
<evidence type="ECO:0000259" key="5">
    <source>
        <dbReference type="Pfam" id="PF10502"/>
    </source>
</evidence>
<dbReference type="EMBL" id="FWFD01000007">
    <property type="protein sequence ID" value="SLM85215.1"/>
    <property type="molecule type" value="Genomic_DNA"/>
</dbReference>
<dbReference type="GO" id="GO:0004252">
    <property type="term" value="F:serine-type endopeptidase activity"/>
    <property type="evidence" value="ECO:0007669"/>
    <property type="project" value="InterPro"/>
</dbReference>
<dbReference type="Proteomes" id="UP000195918">
    <property type="component" value="Unassembled WGS sequence"/>
</dbReference>
<dbReference type="Pfam" id="PF10502">
    <property type="entry name" value="Peptidase_S26"/>
    <property type="match status" value="1"/>
</dbReference>
<comment type="subcellular location">
    <subcellularLocation>
        <location evidence="1">Cell membrane</location>
        <topology evidence="1">Single-pass type II membrane protein</topology>
    </subcellularLocation>
    <subcellularLocation>
        <location evidence="3">Membrane</location>
        <topology evidence="3">Single-pass type II membrane protein</topology>
    </subcellularLocation>
</comment>
<proteinExistence type="inferred from homology"/>
<feature type="region of interest" description="Disordered" evidence="4">
    <location>
        <begin position="1"/>
        <end position="35"/>
    </location>
</feature>
<dbReference type="NCBIfam" id="TIGR02227">
    <property type="entry name" value="sigpep_I_bact"/>
    <property type="match status" value="1"/>
</dbReference>
<sequence>MKKKSSKKIKKHSNSKHNKKKHRKGKKSTKRKVQLKRKKYRKINPLVFDILIGIFTTLILFFIVGSFFFSIDKVRDNSMYPLMRNGDKAFISKNTKSINRFDIVAFESGNHIEYRRVIGLPGEMVKYADDYLTIDDQKIDEKFIMDQINEYGKKGEIYTQSHQGENGFQTKKIPKDFYLVLGDNRPYATDSRQYGLIAADRMKGKVNYLLFPIRILKE</sequence>
<keyword evidence="3" id="KW-0812">Transmembrane</keyword>
<keyword evidence="3" id="KW-0645">Protease</keyword>
<dbReference type="PANTHER" id="PTHR43390">
    <property type="entry name" value="SIGNAL PEPTIDASE I"/>
    <property type="match status" value="1"/>
</dbReference>
<feature type="domain" description="Peptidase S26" evidence="5">
    <location>
        <begin position="51"/>
        <end position="208"/>
    </location>
</feature>
<keyword evidence="3" id="KW-1133">Transmembrane helix</keyword>
<keyword evidence="3 6" id="KW-0378">Hydrolase</keyword>
<dbReference type="RefSeq" id="WP_179203786.1">
    <property type="nucleotide sequence ID" value="NZ_FWFD01000007.1"/>
</dbReference>
<dbReference type="EC" id="3.4.21.89" evidence="3"/>
<evidence type="ECO:0000256" key="4">
    <source>
        <dbReference type="SAM" id="MobiDB-lite"/>
    </source>
</evidence>
<evidence type="ECO:0000313" key="6">
    <source>
        <dbReference type="EMBL" id="SLM85215.1"/>
    </source>
</evidence>
<organism evidence="6 7">
    <name type="scientific">Vagococcus fluvialis bH819</name>
    <dbReference type="NCBI Taxonomy" id="1255619"/>
    <lineage>
        <taxon>Bacteria</taxon>
        <taxon>Bacillati</taxon>
        <taxon>Bacillota</taxon>
        <taxon>Bacilli</taxon>
        <taxon>Lactobacillales</taxon>
        <taxon>Enterococcaceae</taxon>
        <taxon>Vagococcus</taxon>
    </lineage>
</organism>
<dbReference type="GO" id="GO:0005886">
    <property type="term" value="C:plasma membrane"/>
    <property type="evidence" value="ECO:0007669"/>
    <property type="project" value="UniProtKB-SubCell"/>
</dbReference>
<name>A0A1X6WLR5_9ENTE</name>
<dbReference type="GO" id="GO:0006465">
    <property type="term" value="P:signal peptide processing"/>
    <property type="evidence" value="ECO:0007669"/>
    <property type="project" value="InterPro"/>
</dbReference>
<evidence type="ECO:0000256" key="3">
    <source>
        <dbReference type="RuleBase" id="RU362042"/>
    </source>
</evidence>
<dbReference type="SUPFAM" id="SSF51306">
    <property type="entry name" value="LexA/Signal peptidase"/>
    <property type="match status" value="1"/>
</dbReference>
<reference evidence="7" key="1">
    <citation type="submission" date="2017-02" db="EMBL/GenBank/DDBJ databases">
        <authorList>
            <person name="Dridi B."/>
        </authorList>
    </citation>
    <scope>NUCLEOTIDE SEQUENCE [LARGE SCALE GENOMIC DNA]</scope>
    <source>
        <strain evidence="7">bH819</strain>
    </source>
</reference>
<keyword evidence="7" id="KW-1185">Reference proteome</keyword>
<evidence type="ECO:0000256" key="2">
    <source>
        <dbReference type="ARBA" id="ARBA00009370"/>
    </source>
</evidence>
<dbReference type="AlphaFoldDB" id="A0A1X6WLR5"/>
<dbReference type="GO" id="GO:0009003">
    <property type="term" value="F:signal peptidase activity"/>
    <property type="evidence" value="ECO:0007669"/>
    <property type="project" value="UniProtKB-EC"/>
</dbReference>
<comment type="similarity">
    <text evidence="2 3">Belongs to the peptidase S26 family.</text>
</comment>
<dbReference type="Gene3D" id="2.10.109.10">
    <property type="entry name" value="Umud Fragment, subunit A"/>
    <property type="match status" value="1"/>
</dbReference>